<dbReference type="AlphaFoldDB" id="A0A1P8F5X4"/>
<reference evidence="2" key="1">
    <citation type="submission" date="2016-11" db="EMBL/GenBank/DDBJ databases">
        <title>Dehalogenimonas formicexedens sp. nov., a chlorinated alkane respiring bacterium isolated from contaminated groundwater.</title>
        <authorList>
            <person name="Key T.A."/>
            <person name="Bowman K.S."/>
            <person name="Lee I."/>
            <person name="Chun J."/>
            <person name="Albuquerque L."/>
            <person name="da Costa M.S."/>
            <person name="Rainey F.A."/>
            <person name="Moe W.M."/>
        </authorList>
    </citation>
    <scope>NUCLEOTIDE SEQUENCE [LARGE SCALE GENOMIC DNA]</scope>
    <source>
        <strain evidence="2">NSZ-14</strain>
    </source>
</reference>
<evidence type="ECO:0000313" key="1">
    <source>
        <dbReference type="EMBL" id="APV43881.1"/>
    </source>
</evidence>
<proteinExistence type="predicted"/>
<dbReference type="RefSeq" id="WP_083635321.1">
    <property type="nucleotide sequence ID" value="NZ_CP018258.1"/>
</dbReference>
<organism evidence="1 2">
    <name type="scientific">Dehalogenimonas formicexedens</name>
    <dbReference type="NCBI Taxonomy" id="1839801"/>
    <lineage>
        <taxon>Bacteria</taxon>
        <taxon>Bacillati</taxon>
        <taxon>Chloroflexota</taxon>
        <taxon>Dehalococcoidia</taxon>
        <taxon>Dehalococcoidales</taxon>
        <taxon>Dehalococcoidaceae</taxon>
        <taxon>Dehalogenimonas</taxon>
    </lineage>
</organism>
<keyword evidence="2" id="KW-1185">Reference proteome</keyword>
<dbReference type="Proteomes" id="UP000185934">
    <property type="component" value="Chromosome"/>
</dbReference>
<dbReference type="KEGG" id="dfo:Dform_00526"/>
<evidence type="ECO:0000313" key="2">
    <source>
        <dbReference type="Proteomes" id="UP000185934"/>
    </source>
</evidence>
<dbReference type="Pfam" id="PF13651">
    <property type="entry name" value="EcoRI_methylase"/>
    <property type="match status" value="1"/>
</dbReference>
<dbReference type="GO" id="GO:0008168">
    <property type="term" value="F:methyltransferase activity"/>
    <property type="evidence" value="ECO:0007669"/>
    <property type="project" value="UniProtKB-KW"/>
</dbReference>
<name>A0A1P8F5X4_9CHLR</name>
<gene>
    <name evidence="1" type="ORF">Dform_00526</name>
</gene>
<protein>
    <submittedName>
        <fullName evidence="1">Adenine-specific methyltransferase EcoRI</fullName>
    </submittedName>
</protein>
<dbReference type="EMBL" id="CP018258">
    <property type="protein sequence ID" value="APV43881.1"/>
    <property type="molecule type" value="Genomic_DNA"/>
</dbReference>
<dbReference type="InterPro" id="IPR025247">
    <property type="entry name" value="EcoRI-like_methylase"/>
</dbReference>
<accession>A0A1P8F5X4</accession>
<keyword evidence="1" id="KW-0808">Transferase</keyword>
<dbReference type="InterPro" id="IPR002052">
    <property type="entry name" value="DNA_methylase_N6_adenine_CS"/>
</dbReference>
<dbReference type="PROSITE" id="PS00092">
    <property type="entry name" value="N6_MTASE"/>
    <property type="match status" value="1"/>
</dbReference>
<sequence>MLDRNDVIESKPLNRSLSAAKAAKQDEFYTQYVDIQKEVEAYLEFDPDTFRGKVVYCNCDDPFESNFFKYFAANFNKLGLKKLITTSYDGSPIAGQGTLFPEYNEGNGKRQKPKALAFIIEHVKDEDGDGAANVTDVELFLKHNKAARSALKGNPDKYPGGDFRSAECIAFLKEADIVVTNPPFSLFREYVTQLVEHGKKFLILGDQNAITYREIFQLIKENKLWLGVDNGGTKWFQVPDDYDIQTESRKKIANGVKYFSMGRIMWFTNLDHGRRHQVLPLMTMAENLKFSRNMKDKGRYDRYDNFDAIEVPTYKEIPSDYDGMMGVPITFLDKYNPDQFEIMGSFNAGTHGAELGATMTEIVTKGKTMNWNGPVISKTPLYKRIVIRHRRPAKGKKE</sequence>
<dbReference type="STRING" id="1839801.Dform_00526"/>
<keyword evidence="1" id="KW-0489">Methyltransferase</keyword>
<dbReference type="GO" id="GO:0003676">
    <property type="term" value="F:nucleic acid binding"/>
    <property type="evidence" value="ECO:0007669"/>
    <property type="project" value="InterPro"/>
</dbReference>
<dbReference type="GO" id="GO:0032259">
    <property type="term" value="P:methylation"/>
    <property type="evidence" value="ECO:0007669"/>
    <property type="project" value="UniProtKB-KW"/>
</dbReference>